<reference evidence="2 3" key="1">
    <citation type="journal article" date="2014" name="Genome Announc.">
        <title>Draft Genome Sequence of the Algicidal Bacterium Mangrovimonas yunxiaonensis Strain LY01.</title>
        <authorList>
            <person name="Li Y."/>
            <person name="Zhu H."/>
            <person name="Li C."/>
            <person name="Zhang H."/>
            <person name="Chen Z."/>
            <person name="Zheng W."/>
            <person name="Xu H."/>
            <person name="Zheng T."/>
        </authorList>
    </citation>
    <scope>NUCLEOTIDE SEQUENCE [LARGE SCALE GENOMIC DNA]</scope>
    <source>
        <strain evidence="2 3">LY01</strain>
    </source>
</reference>
<dbReference type="EMBL" id="JPFK01000007">
    <property type="protein sequence ID" value="KFB00398.1"/>
    <property type="molecule type" value="Genomic_DNA"/>
</dbReference>
<comment type="caution">
    <text evidence="2">The sequence shown here is derived from an EMBL/GenBank/DDBJ whole genome shotgun (WGS) entry which is preliminary data.</text>
</comment>
<gene>
    <name evidence="2" type="ORF">IA57_07905</name>
</gene>
<organism evidence="2 3">
    <name type="scientific">Mangrovimonas yunxiaonensis</name>
    <dbReference type="NCBI Taxonomy" id="1197477"/>
    <lineage>
        <taxon>Bacteria</taxon>
        <taxon>Pseudomonadati</taxon>
        <taxon>Bacteroidota</taxon>
        <taxon>Flavobacteriia</taxon>
        <taxon>Flavobacteriales</taxon>
        <taxon>Flavobacteriaceae</taxon>
        <taxon>Mangrovimonas</taxon>
    </lineage>
</organism>
<dbReference type="eggNOG" id="COG0456">
    <property type="taxonomic scope" value="Bacteria"/>
</dbReference>
<feature type="domain" description="N-acetyltransferase" evidence="1">
    <location>
        <begin position="5"/>
        <end position="149"/>
    </location>
</feature>
<dbReference type="STRING" id="1197477.IA57_07905"/>
<name>A0A084TI62_9FLAO</name>
<evidence type="ECO:0000313" key="3">
    <source>
        <dbReference type="Proteomes" id="UP000028521"/>
    </source>
</evidence>
<dbReference type="SUPFAM" id="SSF55729">
    <property type="entry name" value="Acyl-CoA N-acyltransferases (Nat)"/>
    <property type="match status" value="1"/>
</dbReference>
<evidence type="ECO:0000313" key="2">
    <source>
        <dbReference type="EMBL" id="KFB00398.1"/>
    </source>
</evidence>
<dbReference type="AlphaFoldDB" id="A0A084TI62"/>
<dbReference type="InterPro" id="IPR016181">
    <property type="entry name" value="Acyl_CoA_acyltransferase"/>
</dbReference>
<sequence length="153" mass="17463">MNPDYHIKTIPARDTHTIRHAILRQGQPKATCVFEGDDLNTTFHLGLFHHNQLIGVVSFMLASNEHLPEKHQYQLRGMALLKPFQGQGLGKLLIDAGIEKLVHLNCPIVWCHAREAAISFYNRNDFLAFGKPFHVPLIGTHLMMFRNIPLMTF</sequence>
<proteinExistence type="predicted"/>
<reference evidence="3" key="2">
    <citation type="submission" date="2014-07" db="EMBL/GenBank/DDBJ databases">
        <title>Genome sequence of Mangrovimonas yunxiaonensis.</title>
        <authorList>
            <person name="Li Y."/>
            <person name="Zheng T."/>
        </authorList>
    </citation>
    <scope>NUCLEOTIDE SEQUENCE [LARGE SCALE GENOMIC DNA]</scope>
    <source>
        <strain evidence="3">LY01</strain>
    </source>
</reference>
<dbReference type="Pfam" id="PF00583">
    <property type="entry name" value="Acetyltransf_1"/>
    <property type="match status" value="1"/>
</dbReference>
<dbReference type="GO" id="GO:0016747">
    <property type="term" value="F:acyltransferase activity, transferring groups other than amino-acyl groups"/>
    <property type="evidence" value="ECO:0007669"/>
    <property type="project" value="InterPro"/>
</dbReference>
<dbReference type="PROSITE" id="PS51186">
    <property type="entry name" value="GNAT"/>
    <property type="match status" value="1"/>
</dbReference>
<dbReference type="CDD" id="cd04301">
    <property type="entry name" value="NAT_SF"/>
    <property type="match status" value="1"/>
</dbReference>
<keyword evidence="3" id="KW-1185">Reference proteome</keyword>
<dbReference type="OrthoDB" id="2352823at2"/>
<dbReference type="Gene3D" id="3.40.630.30">
    <property type="match status" value="1"/>
</dbReference>
<dbReference type="RefSeq" id="WP_036121590.1">
    <property type="nucleotide sequence ID" value="NZ_BMET01000001.1"/>
</dbReference>
<dbReference type="Proteomes" id="UP000028521">
    <property type="component" value="Unassembled WGS sequence"/>
</dbReference>
<protein>
    <recommendedName>
        <fullName evidence="1">N-acetyltransferase domain-containing protein</fullName>
    </recommendedName>
</protein>
<accession>A0A084TI62</accession>
<evidence type="ECO:0000259" key="1">
    <source>
        <dbReference type="PROSITE" id="PS51186"/>
    </source>
</evidence>
<dbReference type="InterPro" id="IPR000182">
    <property type="entry name" value="GNAT_dom"/>
</dbReference>